<dbReference type="OrthoDB" id="9809908at2"/>
<dbReference type="EMBL" id="QRDX01000001">
    <property type="protein sequence ID" value="RED49986.1"/>
    <property type="molecule type" value="Genomic_DNA"/>
</dbReference>
<keyword evidence="4" id="KW-1185">Reference proteome</keyword>
<dbReference type="RefSeq" id="WP_116038953.1">
    <property type="nucleotide sequence ID" value="NZ_QRDX01000001.1"/>
</dbReference>
<evidence type="ECO:0000259" key="2">
    <source>
        <dbReference type="Pfam" id="PF06580"/>
    </source>
</evidence>
<evidence type="ECO:0000313" key="4">
    <source>
        <dbReference type="Proteomes" id="UP000256629"/>
    </source>
</evidence>
<dbReference type="Proteomes" id="UP000256629">
    <property type="component" value="Unassembled WGS sequence"/>
</dbReference>
<feature type="domain" description="Signal transduction histidine kinase internal region" evidence="2">
    <location>
        <begin position="162"/>
        <end position="238"/>
    </location>
</feature>
<dbReference type="InterPro" id="IPR050640">
    <property type="entry name" value="Bact_2-comp_sensor_kinase"/>
</dbReference>
<dbReference type="GO" id="GO:0000155">
    <property type="term" value="F:phosphorelay sensor kinase activity"/>
    <property type="evidence" value="ECO:0007669"/>
    <property type="project" value="InterPro"/>
</dbReference>
<dbReference type="InterPro" id="IPR010559">
    <property type="entry name" value="Sig_transdc_His_kin_internal"/>
</dbReference>
<proteinExistence type="predicted"/>
<evidence type="ECO:0000256" key="1">
    <source>
        <dbReference type="SAM" id="Phobius"/>
    </source>
</evidence>
<dbReference type="GO" id="GO:0016020">
    <property type="term" value="C:membrane"/>
    <property type="evidence" value="ECO:0007669"/>
    <property type="project" value="InterPro"/>
</dbReference>
<organism evidence="3 4">
    <name type="scientific">Seonamhaeicola aphaedonensis</name>
    <dbReference type="NCBI Taxonomy" id="1461338"/>
    <lineage>
        <taxon>Bacteria</taxon>
        <taxon>Pseudomonadati</taxon>
        <taxon>Bacteroidota</taxon>
        <taxon>Flavobacteriia</taxon>
        <taxon>Flavobacteriales</taxon>
        <taxon>Flavobacteriaceae</taxon>
    </lineage>
</organism>
<dbReference type="PANTHER" id="PTHR34220">
    <property type="entry name" value="SENSOR HISTIDINE KINASE YPDA"/>
    <property type="match status" value="1"/>
</dbReference>
<keyword evidence="1" id="KW-0812">Transmembrane</keyword>
<feature type="transmembrane region" description="Helical" evidence="1">
    <location>
        <begin position="119"/>
        <end position="144"/>
    </location>
</feature>
<name>A0A3D9HM55_9FLAO</name>
<dbReference type="PANTHER" id="PTHR34220:SF7">
    <property type="entry name" value="SENSOR HISTIDINE KINASE YPDA"/>
    <property type="match status" value="1"/>
</dbReference>
<keyword evidence="3" id="KW-0418">Kinase</keyword>
<dbReference type="Gene3D" id="3.30.565.10">
    <property type="entry name" value="Histidine kinase-like ATPase, C-terminal domain"/>
    <property type="match status" value="1"/>
</dbReference>
<feature type="transmembrane region" description="Helical" evidence="1">
    <location>
        <begin position="46"/>
        <end position="66"/>
    </location>
</feature>
<dbReference type="Pfam" id="PF06580">
    <property type="entry name" value="His_kinase"/>
    <property type="match status" value="1"/>
</dbReference>
<comment type="caution">
    <text evidence="3">The sequence shown here is derived from an EMBL/GenBank/DDBJ whole genome shotgun (WGS) entry which is preliminary data.</text>
</comment>
<feature type="transmembrane region" description="Helical" evidence="1">
    <location>
        <begin position="78"/>
        <end position="99"/>
    </location>
</feature>
<gene>
    <name evidence="3" type="ORF">DFQ02_1016</name>
</gene>
<keyword evidence="1" id="KW-0472">Membrane</keyword>
<sequence length="357" mass="41972">MNNFATRAASMSLRDNILFNLVLWACLFVVFLFVFAESLHPYPIDVIYTVGFLLTALAPVLINFFILIPKLLKSEKYLLYLITFVINLLVFSKLSTLYFERSLDYLFPDYYFISYHSNTTLFTIYSLLLGGTTLIKLSVDWFYFNRQENRELKMKNKQIQTQLSLLRSQINPHFLFNSLNVIYALAIEKKIETKDAIVQLSDILRYVIYDSNTPRVALKDEITLLKNYIEFQKFRQKETGNIKFNCKVDNENYQIYPMLLIPLVENSFKYGIKGDINNNFLNIDLSLQNDEFMFHIENNYSPDQLKPNQHSGVGLENIKKNLEIIYAKTHEFKIVKTKDTFGVILKLHKHEMSYHKS</sequence>
<dbReference type="InterPro" id="IPR036890">
    <property type="entry name" value="HATPase_C_sf"/>
</dbReference>
<keyword evidence="3" id="KW-0808">Transferase</keyword>
<accession>A0A3D9HM55</accession>
<keyword evidence="1" id="KW-1133">Transmembrane helix</keyword>
<dbReference type="AlphaFoldDB" id="A0A3D9HM55"/>
<protein>
    <submittedName>
        <fullName evidence="3">Histidine kinase</fullName>
    </submittedName>
</protein>
<reference evidence="3 4" key="1">
    <citation type="submission" date="2018-07" db="EMBL/GenBank/DDBJ databases">
        <title>Genomic Encyclopedia of Type Strains, Phase III (KMG-III): the genomes of soil and plant-associated and newly described type strains.</title>
        <authorList>
            <person name="Whitman W."/>
        </authorList>
    </citation>
    <scope>NUCLEOTIDE SEQUENCE [LARGE SCALE GENOMIC DNA]</scope>
    <source>
        <strain evidence="3 4">CECT 8487</strain>
    </source>
</reference>
<evidence type="ECO:0000313" key="3">
    <source>
        <dbReference type="EMBL" id="RED49986.1"/>
    </source>
</evidence>